<evidence type="ECO:0000313" key="1">
    <source>
        <dbReference type="EMBL" id="KAK2943301.1"/>
    </source>
</evidence>
<proteinExistence type="predicted"/>
<protein>
    <submittedName>
        <fullName evidence="1">Uncharacterized protein</fullName>
    </submittedName>
</protein>
<gene>
    <name evidence="1" type="ORF">BLNAU_21778</name>
</gene>
<keyword evidence="2" id="KW-1185">Reference proteome</keyword>
<evidence type="ECO:0000313" key="2">
    <source>
        <dbReference type="Proteomes" id="UP001281761"/>
    </source>
</evidence>
<organism evidence="1 2">
    <name type="scientific">Blattamonas nauphoetae</name>
    <dbReference type="NCBI Taxonomy" id="2049346"/>
    <lineage>
        <taxon>Eukaryota</taxon>
        <taxon>Metamonada</taxon>
        <taxon>Preaxostyla</taxon>
        <taxon>Oxymonadida</taxon>
        <taxon>Blattamonas</taxon>
    </lineage>
</organism>
<comment type="caution">
    <text evidence="1">The sequence shown here is derived from an EMBL/GenBank/DDBJ whole genome shotgun (WGS) entry which is preliminary data.</text>
</comment>
<accession>A0ABQ9WY19</accession>
<sequence length="164" mass="18545">MTFVDSVSIPTMSLQQPEYPHLFKSLFPSEPSFILFGSSSSVESYEASDSDFRPRTCLSSSSSSILRCILKNAGFSLDHNRRDARWTLYWGLTRKLPSIELSPFQRIARFPSTFDLGRKVCCCLVFISYRIVWRLISLVPLINSVKLISASSHSLLSFHGILIS</sequence>
<dbReference type="Proteomes" id="UP001281761">
    <property type="component" value="Unassembled WGS sequence"/>
</dbReference>
<reference evidence="1 2" key="1">
    <citation type="journal article" date="2022" name="bioRxiv">
        <title>Genomics of Preaxostyla Flagellates Illuminates Evolutionary Transitions and the Path Towards Mitochondrial Loss.</title>
        <authorList>
            <person name="Novak L.V.F."/>
            <person name="Treitli S.C."/>
            <person name="Pyrih J."/>
            <person name="Halakuc P."/>
            <person name="Pipaliya S.V."/>
            <person name="Vacek V."/>
            <person name="Brzon O."/>
            <person name="Soukal P."/>
            <person name="Eme L."/>
            <person name="Dacks J.B."/>
            <person name="Karnkowska A."/>
            <person name="Elias M."/>
            <person name="Hampl V."/>
        </authorList>
    </citation>
    <scope>NUCLEOTIDE SEQUENCE [LARGE SCALE GENOMIC DNA]</scope>
    <source>
        <strain evidence="1">NAU3</strain>
        <tissue evidence="1">Gut</tissue>
    </source>
</reference>
<dbReference type="EMBL" id="JARBJD010000353">
    <property type="protein sequence ID" value="KAK2943301.1"/>
    <property type="molecule type" value="Genomic_DNA"/>
</dbReference>
<name>A0ABQ9WY19_9EUKA</name>